<gene>
    <name evidence="2" type="ORF">BDN70DRAFT_993769</name>
</gene>
<comment type="caution">
    <text evidence="2">The sequence shown here is derived from an EMBL/GenBank/DDBJ whole genome shotgun (WGS) entry which is preliminary data.</text>
</comment>
<evidence type="ECO:0000313" key="2">
    <source>
        <dbReference type="EMBL" id="KAF9478978.1"/>
    </source>
</evidence>
<name>A0A9P5Z1I1_9AGAR</name>
<evidence type="ECO:0000313" key="3">
    <source>
        <dbReference type="Proteomes" id="UP000807469"/>
    </source>
</evidence>
<feature type="region of interest" description="Disordered" evidence="1">
    <location>
        <begin position="1"/>
        <end position="58"/>
    </location>
</feature>
<keyword evidence="3" id="KW-1185">Reference proteome</keyword>
<proteinExistence type="predicted"/>
<reference evidence="2" key="1">
    <citation type="submission" date="2020-11" db="EMBL/GenBank/DDBJ databases">
        <authorList>
            <consortium name="DOE Joint Genome Institute"/>
            <person name="Ahrendt S."/>
            <person name="Riley R."/>
            <person name="Andreopoulos W."/>
            <person name="Labutti K."/>
            <person name="Pangilinan J."/>
            <person name="Ruiz-Duenas F.J."/>
            <person name="Barrasa J.M."/>
            <person name="Sanchez-Garcia M."/>
            <person name="Camarero S."/>
            <person name="Miyauchi S."/>
            <person name="Serrano A."/>
            <person name="Linde D."/>
            <person name="Babiker R."/>
            <person name="Drula E."/>
            <person name="Ayuso-Fernandez I."/>
            <person name="Pacheco R."/>
            <person name="Padilla G."/>
            <person name="Ferreira P."/>
            <person name="Barriuso J."/>
            <person name="Kellner H."/>
            <person name="Castanera R."/>
            <person name="Alfaro M."/>
            <person name="Ramirez L."/>
            <person name="Pisabarro A.G."/>
            <person name="Kuo A."/>
            <person name="Tritt A."/>
            <person name="Lipzen A."/>
            <person name="He G."/>
            <person name="Yan M."/>
            <person name="Ng V."/>
            <person name="Cullen D."/>
            <person name="Martin F."/>
            <person name="Rosso M.-N."/>
            <person name="Henrissat B."/>
            <person name="Hibbett D."/>
            <person name="Martinez A.T."/>
            <person name="Grigoriev I.V."/>
        </authorList>
    </citation>
    <scope>NUCLEOTIDE SEQUENCE</scope>
    <source>
        <strain evidence="2">CIRM-BRFM 674</strain>
    </source>
</reference>
<sequence>MPPAARLPSSPRARPPSRPRRLLPPTAPGLRRLPSSPPRRKSALAHGTPRGLPPHPPAAARQLLSRRCLPLARAALQIRDKQRNHASGYSATTRSFRPPNSTLARVFLGCLAPLLAWARQTSRLCLGQQARDSWDDPRCRRDVQRSSYRPLTNRYLGFFAT</sequence>
<organism evidence="2 3">
    <name type="scientific">Pholiota conissans</name>
    <dbReference type="NCBI Taxonomy" id="109636"/>
    <lineage>
        <taxon>Eukaryota</taxon>
        <taxon>Fungi</taxon>
        <taxon>Dikarya</taxon>
        <taxon>Basidiomycota</taxon>
        <taxon>Agaricomycotina</taxon>
        <taxon>Agaricomycetes</taxon>
        <taxon>Agaricomycetidae</taxon>
        <taxon>Agaricales</taxon>
        <taxon>Agaricineae</taxon>
        <taxon>Strophariaceae</taxon>
        <taxon>Pholiota</taxon>
    </lineage>
</organism>
<dbReference type="AlphaFoldDB" id="A0A9P5Z1I1"/>
<evidence type="ECO:0000256" key="1">
    <source>
        <dbReference type="SAM" id="MobiDB-lite"/>
    </source>
</evidence>
<accession>A0A9P5Z1I1</accession>
<dbReference type="EMBL" id="MU155222">
    <property type="protein sequence ID" value="KAF9478978.1"/>
    <property type="molecule type" value="Genomic_DNA"/>
</dbReference>
<protein>
    <submittedName>
        <fullName evidence="2">Uncharacterized protein</fullName>
    </submittedName>
</protein>
<dbReference type="Proteomes" id="UP000807469">
    <property type="component" value="Unassembled WGS sequence"/>
</dbReference>
<feature type="compositionally biased region" description="Low complexity" evidence="1">
    <location>
        <begin position="1"/>
        <end position="12"/>
    </location>
</feature>